<proteinExistence type="predicted"/>
<keyword evidence="1" id="KW-0732">Signal</keyword>
<evidence type="ECO:0000313" key="3">
    <source>
        <dbReference type="Proteomes" id="UP000799424"/>
    </source>
</evidence>
<evidence type="ECO:0008006" key="4">
    <source>
        <dbReference type="Google" id="ProtNLM"/>
    </source>
</evidence>
<gene>
    <name evidence="2" type="ORF">CC86DRAFT_185918</name>
</gene>
<evidence type="ECO:0000256" key="1">
    <source>
        <dbReference type="SAM" id="SignalP"/>
    </source>
</evidence>
<evidence type="ECO:0000313" key="2">
    <source>
        <dbReference type="EMBL" id="KAF2829190.1"/>
    </source>
</evidence>
<sequence>MLAFWIISFLQGGQCIGCLVNIPRERRGMVHDLELHLCCPTTIPHPAGPDGKGSNIRVCGFLNGVGYPHLNAKISDTGLLLRLR</sequence>
<feature type="chain" id="PRO_5025605360" description="Secreted protein" evidence="1">
    <location>
        <begin position="16"/>
        <end position="84"/>
    </location>
</feature>
<keyword evidence="3" id="KW-1185">Reference proteome</keyword>
<dbReference type="AlphaFoldDB" id="A0A6A7A7C8"/>
<protein>
    <recommendedName>
        <fullName evidence="4">Secreted protein</fullName>
    </recommendedName>
</protein>
<accession>A0A6A7A7C8</accession>
<feature type="signal peptide" evidence="1">
    <location>
        <begin position="1"/>
        <end position="15"/>
    </location>
</feature>
<reference evidence="2" key="1">
    <citation type="journal article" date="2020" name="Stud. Mycol.">
        <title>101 Dothideomycetes genomes: a test case for predicting lifestyles and emergence of pathogens.</title>
        <authorList>
            <person name="Haridas S."/>
            <person name="Albert R."/>
            <person name="Binder M."/>
            <person name="Bloem J."/>
            <person name="Labutti K."/>
            <person name="Salamov A."/>
            <person name="Andreopoulos B."/>
            <person name="Baker S."/>
            <person name="Barry K."/>
            <person name="Bills G."/>
            <person name="Bluhm B."/>
            <person name="Cannon C."/>
            <person name="Castanera R."/>
            <person name="Culley D."/>
            <person name="Daum C."/>
            <person name="Ezra D."/>
            <person name="Gonzalez J."/>
            <person name="Henrissat B."/>
            <person name="Kuo A."/>
            <person name="Liang C."/>
            <person name="Lipzen A."/>
            <person name="Lutzoni F."/>
            <person name="Magnuson J."/>
            <person name="Mondo S."/>
            <person name="Nolan M."/>
            <person name="Ohm R."/>
            <person name="Pangilinan J."/>
            <person name="Park H.-J."/>
            <person name="Ramirez L."/>
            <person name="Alfaro M."/>
            <person name="Sun H."/>
            <person name="Tritt A."/>
            <person name="Yoshinaga Y."/>
            <person name="Zwiers L.-H."/>
            <person name="Turgeon B."/>
            <person name="Goodwin S."/>
            <person name="Spatafora J."/>
            <person name="Crous P."/>
            <person name="Grigoriev I."/>
        </authorList>
    </citation>
    <scope>NUCLEOTIDE SEQUENCE</scope>
    <source>
        <strain evidence="2">CBS 113818</strain>
    </source>
</reference>
<name>A0A6A7A7C8_9PLEO</name>
<organism evidence="2 3">
    <name type="scientific">Ophiobolus disseminans</name>
    <dbReference type="NCBI Taxonomy" id="1469910"/>
    <lineage>
        <taxon>Eukaryota</taxon>
        <taxon>Fungi</taxon>
        <taxon>Dikarya</taxon>
        <taxon>Ascomycota</taxon>
        <taxon>Pezizomycotina</taxon>
        <taxon>Dothideomycetes</taxon>
        <taxon>Pleosporomycetidae</taxon>
        <taxon>Pleosporales</taxon>
        <taxon>Pleosporineae</taxon>
        <taxon>Phaeosphaeriaceae</taxon>
        <taxon>Ophiobolus</taxon>
    </lineage>
</organism>
<dbReference type="Proteomes" id="UP000799424">
    <property type="component" value="Unassembled WGS sequence"/>
</dbReference>
<dbReference type="EMBL" id="MU006221">
    <property type="protein sequence ID" value="KAF2829190.1"/>
    <property type="molecule type" value="Genomic_DNA"/>
</dbReference>